<feature type="chain" id="PRO_5042222686" evidence="10">
    <location>
        <begin position="27"/>
        <end position="454"/>
    </location>
</feature>
<evidence type="ECO:0000256" key="3">
    <source>
        <dbReference type="ARBA" id="ARBA00022448"/>
    </source>
</evidence>
<evidence type="ECO:0000256" key="8">
    <source>
        <dbReference type="SAM" id="Coils"/>
    </source>
</evidence>
<proteinExistence type="inferred from homology"/>
<evidence type="ECO:0000256" key="6">
    <source>
        <dbReference type="ARBA" id="ARBA00023136"/>
    </source>
</evidence>
<evidence type="ECO:0000256" key="2">
    <source>
        <dbReference type="ARBA" id="ARBA00007613"/>
    </source>
</evidence>
<evidence type="ECO:0000256" key="10">
    <source>
        <dbReference type="SAM" id="SignalP"/>
    </source>
</evidence>
<keyword evidence="3" id="KW-0813">Transport</keyword>
<dbReference type="Proteomes" id="UP000702544">
    <property type="component" value="Unassembled WGS sequence"/>
</dbReference>
<feature type="region of interest" description="Disordered" evidence="9">
    <location>
        <begin position="247"/>
        <end position="277"/>
    </location>
</feature>
<dbReference type="Pfam" id="PF02321">
    <property type="entry name" value="OEP"/>
    <property type="match status" value="2"/>
</dbReference>
<evidence type="ECO:0000256" key="4">
    <source>
        <dbReference type="ARBA" id="ARBA00022452"/>
    </source>
</evidence>
<evidence type="ECO:0000256" key="1">
    <source>
        <dbReference type="ARBA" id="ARBA00004442"/>
    </source>
</evidence>
<reference evidence="11 12" key="1">
    <citation type="submission" date="2020-01" db="EMBL/GenBank/DDBJ databases">
        <title>Genomes assembled from Gulf of Kutch pelagic sediment metagenomes.</title>
        <authorList>
            <person name="Chandrashekar M."/>
            <person name="Mahajan M.S."/>
            <person name="Dave K.J."/>
            <person name="Vatsa P."/>
            <person name="Nathani N.M."/>
        </authorList>
    </citation>
    <scope>NUCLEOTIDE SEQUENCE [LARGE SCALE GENOMIC DNA]</scope>
    <source>
        <strain evidence="11">KS3-K002</strain>
    </source>
</reference>
<dbReference type="PANTHER" id="PTHR30026">
    <property type="entry name" value="OUTER MEMBRANE PROTEIN TOLC"/>
    <property type="match status" value="1"/>
</dbReference>
<comment type="subcellular location">
    <subcellularLocation>
        <location evidence="1">Cell outer membrane</location>
    </subcellularLocation>
</comment>
<comment type="similarity">
    <text evidence="2">Belongs to the outer membrane factor (OMF) (TC 1.B.17) family.</text>
</comment>
<organism evidence="11 12">
    <name type="scientific">Candidatus Kutchimonas denitrificans</name>
    <dbReference type="NCBI Taxonomy" id="3056748"/>
    <lineage>
        <taxon>Bacteria</taxon>
        <taxon>Pseudomonadati</taxon>
        <taxon>Gemmatimonadota</taxon>
        <taxon>Gemmatimonadia</taxon>
        <taxon>Candidatus Palauibacterales</taxon>
        <taxon>Candidatus Palauibacteraceae</taxon>
        <taxon>Candidatus Kutchimonas</taxon>
    </lineage>
</organism>
<evidence type="ECO:0000256" key="9">
    <source>
        <dbReference type="SAM" id="MobiDB-lite"/>
    </source>
</evidence>
<accession>A0AAE5CAU1</accession>
<dbReference type="EMBL" id="JAACAK010000009">
    <property type="protein sequence ID" value="NIR73680.1"/>
    <property type="molecule type" value="Genomic_DNA"/>
</dbReference>
<dbReference type="AlphaFoldDB" id="A0AAE5CAU1"/>
<dbReference type="InterPro" id="IPR003423">
    <property type="entry name" value="OMP_efflux"/>
</dbReference>
<feature type="compositionally biased region" description="Low complexity" evidence="9">
    <location>
        <begin position="249"/>
        <end position="263"/>
    </location>
</feature>
<dbReference type="GO" id="GO:0009279">
    <property type="term" value="C:cell outer membrane"/>
    <property type="evidence" value="ECO:0007669"/>
    <property type="project" value="UniProtKB-SubCell"/>
</dbReference>
<feature type="signal peptide" evidence="10">
    <location>
        <begin position="1"/>
        <end position="26"/>
    </location>
</feature>
<evidence type="ECO:0000313" key="12">
    <source>
        <dbReference type="Proteomes" id="UP000702544"/>
    </source>
</evidence>
<feature type="coiled-coil region" evidence="8">
    <location>
        <begin position="345"/>
        <end position="383"/>
    </location>
</feature>
<name>A0AAE5CAU1_9BACT</name>
<protein>
    <submittedName>
        <fullName evidence="11">TolC family protein</fullName>
    </submittedName>
</protein>
<dbReference type="PANTHER" id="PTHR30026:SF21">
    <property type="entry name" value="SLR1270 PROTEIN"/>
    <property type="match status" value="1"/>
</dbReference>
<dbReference type="GO" id="GO:0015288">
    <property type="term" value="F:porin activity"/>
    <property type="evidence" value="ECO:0007669"/>
    <property type="project" value="TreeGrafter"/>
</dbReference>
<evidence type="ECO:0000256" key="7">
    <source>
        <dbReference type="ARBA" id="ARBA00023237"/>
    </source>
</evidence>
<dbReference type="InterPro" id="IPR051906">
    <property type="entry name" value="TolC-like"/>
</dbReference>
<dbReference type="GO" id="GO:0015562">
    <property type="term" value="F:efflux transmembrane transporter activity"/>
    <property type="evidence" value="ECO:0007669"/>
    <property type="project" value="InterPro"/>
</dbReference>
<evidence type="ECO:0000313" key="11">
    <source>
        <dbReference type="EMBL" id="NIR73680.1"/>
    </source>
</evidence>
<keyword evidence="8" id="KW-0175">Coiled coil</keyword>
<dbReference type="SUPFAM" id="SSF56954">
    <property type="entry name" value="Outer membrane efflux proteins (OEP)"/>
    <property type="match status" value="1"/>
</dbReference>
<dbReference type="Gene3D" id="1.20.1600.10">
    <property type="entry name" value="Outer membrane efflux proteins (OEP)"/>
    <property type="match status" value="1"/>
</dbReference>
<keyword evidence="6" id="KW-0472">Membrane</keyword>
<feature type="coiled-coil region" evidence="8">
    <location>
        <begin position="214"/>
        <end position="241"/>
    </location>
</feature>
<sequence length="454" mass="48779">MRTVLVTLFSAASALALLAAPAAAHAQGPDPTGEAAFRDLSLEEAISEALAGNSDLAIAEARRQISEKHSTAAGAPLWPQVDLGAGYTRSTDPVFAFGTKLRQGRFGSADLAIDALNDPDAVGDWSTRIGVRWSLLDPTVWAARASAKKGAEAAELSALRAREATILMTRILYYRALMTAADQASAAAARAAAQATLDAFRQRRDRGLLTEADLLQAEAELAAAEAALTQAERMRTDALQDLGRHLGWSPDTLPQPTDTLTSPAPIEGREFDPRQRADVKARRAAAAAAGRARTRALLGWVPALDAFAEYTTHSTDAFAFDEDHWTVGLALRWTVFSGFARTAGIQRASLERHIAEIEYERALRDARAELQQAERAVRAALDGVEATRAAADAAATGRDLMRRRFEEGLATAADLLQAEARATEMRERAISALANYHVAVANLEFVRSQVNQES</sequence>
<feature type="compositionally biased region" description="Basic and acidic residues" evidence="9">
    <location>
        <begin position="267"/>
        <end position="277"/>
    </location>
</feature>
<comment type="caution">
    <text evidence="11">The sequence shown here is derived from an EMBL/GenBank/DDBJ whole genome shotgun (WGS) entry which is preliminary data.</text>
</comment>
<gene>
    <name evidence="11" type="ORF">GWO12_00990</name>
</gene>
<keyword evidence="7" id="KW-0998">Cell outer membrane</keyword>
<evidence type="ECO:0000256" key="5">
    <source>
        <dbReference type="ARBA" id="ARBA00022692"/>
    </source>
</evidence>
<dbReference type="GO" id="GO:1990281">
    <property type="term" value="C:efflux pump complex"/>
    <property type="evidence" value="ECO:0007669"/>
    <property type="project" value="TreeGrafter"/>
</dbReference>
<keyword evidence="10" id="KW-0732">Signal</keyword>
<keyword evidence="4" id="KW-1134">Transmembrane beta strand</keyword>
<keyword evidence="5" id="KW-0812">Transmembrane</keyword>